<dbReference type="PANTHER" id="PTHR23028:SF53">
    <property type="entry name" value="ACYL_TRANSF_3 DOMAIN-CONTAINING PROTEIN"/>
    <property type="match status" value="1"/>
</dbReference>
<evidence type="ECO:0000313" key="4">
    <source>
        <dbReference type="Proteomes" id="UP001432059"/>
    </source>
</evidence>
<keyword evidence="4" id="KW-1185">Reference proteome</keyword>
<dbReference type="GO" id="GO:0016747">
    <property type="term" value="F:acyltransferase activity, transferring groups other than amino-acyl groups"/>
    <property type="evidence" value="ECO:0007669"/>
    <property type="project" value="InterPro"/>
</dbReference>
<feature type="transmembrane region" description="Helical" evidence="1">
    <location>
        <begin position="255"/>
        <end position="277"/>
    </location>
</feature>
<gene>
    <name evidence="3" type="ORF">BPO_1784</name>
</gene>
<dbReference type="GO" id="GO:0009103">
    <property type="term" value="P:lipopolysaccharide biosynthetic process"/>
    <property type="evidence" value="ECO:0007669"/>
    <property type="project" value="TreeGrafter"/>
</dbReference>
<reference evidence="3" key="1">
    <citation type="submission" date="2023-10" db="EMBL/GenBank/DDBJ databases">
        <title>Characterization and whole genome sequencing of a novel strain of Bergeyella porcorum QD2021 isolated from pig.</title>
        <authorList>
            <person name="Liu G."/>
            <person name="Chen C."/>
            <person name="Han X."/>
        </authorList>
    </citation>
    <scope>NUCLEOTIDE SEQUENCE</scope>
    <source>
        <strain evidence="3">QD2021</strain>
    </source>
</reference>
<organism evidence="3 4">
    <name type="scientific">Bergeyella porcorum</name>
    <dbReference type="NCBI Taxonomy" id="1735111"/>
    <lineage>
        <taxon>Bacteria</taxon>
        <taxon>Pseudomonadati</taxon>
        <taxon>Bacteroidota</taxon>
        <taxon>Flavobacteriia</taxon>
        <taxon>Flavobacteriales</taxon>
        <taxon>Weeksellaceae</taxon>
        <taxon>Bergeyella</taxon>
    </lineage>
</organism>
<dbReference type="GO" id="GO:0016020">
    <property type="term" value="C:membrane"/>
    <property type="evidence" value="ECO:0007669"/>
    <property type="project" value="TreeGrafter"/>
</dbReference>
<proteinExistence type="predicted"/>
<keyword evidence="1" id="KW-1133">Transmembrane helix</keyword>
<accession>A0AAU0F262</accession>
<dbReference type="EMBL" id="CP136426">
    <property type="protein sequence ID" value="WOC52431.1"/>
    <property type="molecule type" value="Genomic_DNA"/>
</dbReference>
<keyword evidence="1" id="KW-0812">Transmembrane</keyword>
<evidence type="ECO:0000256" key="1">
    <source>
        <dbReference type="SAM" id="Phobius"/>
    </source>
</evidence>
<feature type="transmembrane region" description="Helical" evidence="1">
    <location>
        <begin position="336"/>
        <end position="357"/>
    </location>
</feature>
<dbReference type="InterPro" id="IPR002656">
    <property type="entry name" value="Acyl_transf_3_dom"/>
</dbReference>
<keyword evidence="1" id="KW-0472">Membrane</keyword>
<protein>
    <recommendedName>
        <fullName evidence="2">Acyltransferase 3 domain-containing protein</fullName>
    </recommendedName>
</protein>
<feature type="transmembrane region" description="Helical" evidence="1">
    <location>
        <begin position="20"/>
        <end position="42"/>
    </location>
</feature>
<dbReference type="AlphaFoldDB" id="A0AAU0F262"/>
<feature type="transmembrane region" description="Helical" evidence="1">
    <location>
        <begin position="232"/>
        <end position="249"/>
    </location>
</feature>
<feature type="transmembrane region" description="Helical" evidence="1">
    <location>
        <begin position="171"/>
        <end position="190"/>
    </location>
</feature>
<feature type="transmembrane region" description="Helical" evidence="1">
    <location>
        <begin position="289"/>
        <end position="314"/>
    </location>
</feature>
<feature type="transmembrane region" description="Helical" evidence="1">
    <location>
        <begin position="90"/>
        <end position="110"/>
    </location>
</feature>
<dbReference type="Proteomes" id="UP001432059">
    <property type="component" value="Chromosome"/>
</dbReference>
<dbReference type="KEGG" id="bpor:BPO_1784"/>
<dbReference type="Pfam" id="PF01757">
    <property type="entry name" value="Acyl_transf_3"/>
    <property type="match status" value="1"/>
</dbReference>
<name>A0AAU0F262_9FLAO</name>
<feature type="transmembrane region" description="Helical" evidence="1">
    <location>
        <begin position="48"/>
        <end position="69"/>
    </location>
</feature>
<evidence type="ECO:0000313" key="3">
    <source>
        <dbReference type="EMBL" id="WOC52431.1"/>
    </source>
</evidence>
<dbReference type="RefSeq" id="WP_327983836.1">
    <property type="nucleotide sequence ID" value="NZ_CP136426.1"/>
</dbReference>
<feature type="transmembrane region" description="Helical" evidence="1">
    <location>
        <begin position="148"/>
        <end position="164"/>
    </location>
</feature>
<dbReference type="InterPro" id="IPR050879">
    <property type="entry name" value="Acyltransferase_3"/>
</dbReference>
<evidence type="ECO:0000259" key="2">
    <source>
        <dbReference type="Pfam" id="PF01757"/>
    </source>
</evidence>
<sequence length="370" mass="44199">MYNFFKIKIDKNRVFGLDILRTIAVCMVTYQHAGALFLQNYLHLYHKIVFDGVSIFFVLSGFLIGSILIKQIEKRSFTFKELLTFWQKRWSRTLPNYYLFLTIAIILYFIRDTTTPINFYEYILFLQNLAHRPSKYFSISWSLSVEEWFYLTIPLLVFLLLKFLKTTPKKSVFITIITIIIFGIVIRYHYLSSGNNIIDDLHFSVLYRIDSIVYGVLGAYVYHYYKDFWGKYKYHFLMLGIAGVSLYFTPVSNKFYNYVLSYSLTSITVLCFLPFLNNIKTSNSKLYKPITYISLISYSTYLIHMLVIDLILYIDNWEFGIHLVNNYDLPWSALKLFYYILFWIITILLSIINYKYFEVPTTNYLRKFIK</sequence>
<feature type="domain" description="Acyltransferase 3" evidence="2">
    <location>
        <begin position="16"/>
        <end position="351"/>
    </location>
</feature>
<feature type="transmembrane region" description="Helical" evidence="1">
    <location>
        <begin position="205"/>
        <end position="225"/>
    </location>
</feature>
<dbReference type="PANTHER" id="PTHR23028">
    <property type="entry name" value="ACETYLTRANSFERASE"/>
    <property type="match status" value="1"/>
</dbReference>